<evidence type="ECO:0000256" key="4">
    <source>
        <dbReference type="ARBA" id="ARBA00022989"/>
    </source>
</evidence>
<dbReference type="InterPro" id="IPR004680">
    <property type="entry name" value="Cit_transptr-like_dom"/>
</dbReference>
<evidence type="ECO:0000256" key="3">
    <source>
        <dbReference type="ARBA" id="ARBA00022692"/>
    </source>
</evidence>
<reference evidence="8" key="1">
    <citation type="journal article" date="2014" name="Front. Microbiol.">
        <title>High frequency of phylogenetically diverse reductive dehalogenase-homologous genes in deep subseafloor sedimentary metagenomes.</title>
        <authorList>
            <person name="Kawai M."/>
            <person name="Futagami T."/>
            <person name="Toyoda A."/>
            <person name="Takaki Y."/>
            <person name="Nishi S."/>
            <person name="Hori S."/>
            <person name="Arai W."/>
            <person name="Tsubouchi T."/>
            <person name="Morono Y."/>
            <person name="Uchiyama I."/>
            <person name="Ito T."/>
            <person name="Fujiyama A."/>
            <person name="Inagaki F."/>
            <person name="Takami H."/>
        </authorList>
    </citation>
    <scope>NUCLEOTIDE SEQUENCE</scope>
    <source>
        <strain evidence="8">Expedition CK06-06</strain>
    </source>
</reference>
<dbReference type="AlphaFoldDB" id="X1DEY6"/>
<accession>X1DEY6</accession>
<dbReference type="GO" id="GO:0055085">
    <property type="term" value="P:transmembrane transport"/>
    <property type="evidence" value="ECO:0007669"/>
    <property type="project" value="InterPro"/>
</dbReference>
<feature type="transmembrane region" description="Helical" evidence="6">
    <location>
        <begin position="52"/>
        <end position="71"/>
    </location>
</feature>
<feature type="transmembrane region" description="Helical" evidence="6">
    <location>
        <begin position="27"/>
        <end position="45"/>
    </location>
</feature>
<proteinExistence type="predicted"/>
<feature type="non-terminal residue" evidence="8">
    <location>
        <position position="72"/>
    </location>
</feature>
<feature type="transmembrane region" description="Helical" evidence="6">
    <location>
        <begin position="5"/>
        <end position="21"/>
    </location>
</feature>
<evidence type="ECO:0000313" key="8">
    <source>
        <dbReference type="EMBL" id="GAH18772.1"/>
    </source>
</evidence>
<dbReference type="PANTHER" id="PTHR43568:SF1">
    <property type="entry name" value="P PROTEIN"/>
    <property type="match status" value="1"/>
</dbReference>
<dbReference type="GO" id="GO:0016020">
    <property type="term" value="C:membrane"/>
    <property type="evidence" value="ECO:0007669"/>
    <property type="project" value="UniProtKB-SubCell"/>
</dbReference>
<evidence type="ECO:0000256" key="1">
    <source>
        <dbReference type="ARBA" id="ARBA00004141"/>
    </source>
</evidence>
<comment type="subcellular location">
    <subcellularLocation>
        <location evidence="1">Membrane</location>
        <topology evidence="1">Multi-pass membrane protein</topology>
    </subcellularLocation>
</comment>
<evidence type="ECO:0000256" key="5">
    <source>
        <dbReference type="ARBA" id="ARBA00023136"/>
    </source>
</evidence>
<evidence type="ECO:0000256" key="6">
    <source>
        <dbReference type="SAM" id="Phobius"/>
    </source>
</evidence>
<name>X1DEY6_9ZZZZ</name>
<sequence>MNQSMILVAIIFIATYFFIVTEKVHRATAALTGASLILVLNILPLKEAWVEYIDFNTLLLLIGMMIIVAITA</sequence>
<comment type="caution">
    <text evidence="8">The sequence shown here is derived from an EMBL/GenBank/DDBJ whole genome shotgun (WGS) entry which is preliminary data.</text>
</comment>
<dbReference type="InterPro" id="IPR051475">
    <property type="entry name" value="Diverse_Ion_Transporter"/>
</dbReference>
<evidence type="ECO:0000259" key="7">
    <source>
        <dbReference type="Pfam" id="PF03600"/>
    </source>
</evidence>
<dbReference type="PANTHER" id="PTHR43568">
    <property type="entry name" value="P PROTEIN"/>
    <property type="match status" value="1"/>
</dbReference>
<feature type="domain" description="Citrate transporter-like" evidence="7">
    <location>
        <begin position="16"/>
        <end position="71"/>
    </location>
</feature>
<dbReference type="Pfam" id="PF03600">
    <property type="entry name" value="CitMHS"/>
    <property type="match status" value="1"/>
</dbReference>
<keyword evidence="4 6" id="KW-1133">Transmembrane helix</keyword>
<protein>
    <recommendedName>
        <fullName evidence="7">Citrate transporter-like domain-containing protein</fullName>
    </recommendedName>
</protein>
<gene>
    <name evidence="8" type="ORF">S03H2_08538</name>
</gene>
<keyword evidence="3 6" id="KW-0812">Transmembrane</keyword>
<evidence type="ECO:0000256" key="2">
    <source>
        <dbReference type="ARBA" id="ARBA00022448"/>
    </source>
</evidence>
<keyword evidence="5 6" id="KW-0472">Membrane</keyword>
<organism evidence="8">
    <name type="scientific">marine sediment metagenome</name>
    <dbReference type="NCBI Taxonomy" id="412755"/>
    <lineage>
        <taxon>unclassified sequences</taxon>
        <taxon>metagenomes</taxon>
        <taxon>ecological metagenomes</taxon>
    </lineage>
</organism>
<keyword evidence="2" id="KW-0813">Transport</keyword>
<dbReference type="EMBL" id="BARU01004168">
    <property type="protein sequence ID" value="GAH18772.1"/>
    <property type="molecule type" value="Genomic_DNA"/>
</dbReference>